<comment type="caution">
    <text evidence="2">The sequence shown here is derived from an EMBL/GenBank/DDBJ whole genome shotgun (WGS) entry which is preliminary data.</text>
</comment>
<dbReference type="Proteomes" id="UP000214588">
    <property type="component" value="Unassembled WGS sequence"/>
</dbReference>
<keyword evidence="1" id="KW-0812">Transmembrane</keyword>
<evidence type="ECO:0000313" key="3">
    <source>
        <dbReference type="Proteomes" id="UP000214588"/>
    </source>
</evidence>
<dbReference type="PANTHER" id="PTHR35335">
    <property type="entry name" value="UPF0716 PROTEIN FXSA"/>
    <property type="match status" value="1"/>
</dbReference>
<evidence type="ECO:0000256" key="1">
    <source>
        <dbReference type="SAM" id="Phobius"/>
    </source>
</evidence>
<dbReference type="InterPro" id="IPR007313">
    <property type="entry name" value="FxsA"/>
</dbReference>
<accession>A0A226C0Y6</accession>
<feature type="transmembrane region" description="Helical" evidence="1">
    <location>
        <begin position="33"/>
        <end position="55"/>
    </location>
</feature>
<dbReference type="AlphaFoldDB" id="A0A226C0Y6"/>
<dbReference type="OrthoDB" id="9792788at2"/>
<gene>
    <name evidence="2" type="ORF">CDO51_01310</name>
</gene>
<keyword evidence="1" id="KW-1133">Transmembrane helix</keyword>
<dbReference type="NCBIfam" id="NF008528">
    <property type="entry name" value="PRK11463.1-2"/>
    <property type="match status" value="1"/>
</dbReference>
<keyword evidence="3" id="KW-1185">Reference proteome</keyword>
<protein>
    <submittedName>
        <fullName evidence="2">FxsA protein</fullName>
    </submittedName>
</protein>
<dbReference type="PANTHER" id="PTHR35335:SF1">
    <property type="entry name" value="UPF0716 PROTEIN FXSA"/>
    <property type="match status" value="1"/>
</dbReference>
<organism evidence="2 3">
    <name type="scientific">Natranaerobius trueperi</name>
    <dbReference type="NCBI Taxonomy" id="759412"/>
    <lineage>
        <taxon>Bacteria</taxon>
        <taxon>Bacillati</taxon>
        <taxon>Bacillota</taxon>
        <taxon>Clostridia</taxon>
        <taxon>Natranaerobiales</taxon>
        <taxon>Natranaerobiaceae</taxon>
        <taxon>Natranaerobius</taxon>
    </lineage>
</organism>
<dbReference type="GO" id="GO:0016020">
    <property type="term" value="C:membrane"/>
    <property type="evidence" value="ECO:0007669"/>
    <property type="project" value="InterPro"/>
</dbReference>
<dbReference type="RefSeq" id="WP_089022496.1">
    <property type="nucleotide sequence ID" value="NZ_NIQC01000002.1"/>
</dbReference>
<evidence type="ECO:0000313" key="2">
    <source>
        <dbReference type="EMBL" id="OWZ84692.1"/>
    </source>
</evidence>
<sequence length="154" mass="17098">MLVKALLIFTLIPLLEVWVLARLGQSIGPLPTIVLVAITGFVGVFLAKSQGLIVITKLQKRLSTGQLPTDELFSGACILVGGALLLTPGVVTDIFGLTLLIPFTRPIWKKLFHRIIKAMTKKGNLNIYYSGNFNNEPNYYDVDYEVDYDEDKID</sequence>
<name>A0A226C0Y6_9FIRM</name>
<feature type="transmembrane region" description="Helical" evidence="1">
    <location>
        <begin position="76"/>
        <end position="101"/>
    </location>
</feature>
<reference evidence="2 3" key="1">
    <citation type="submission" date="2017-06" db="EMBL/GenBank/DDBJ databases">
        <title>Draft Genome Sequence of Natranaerobius trueperi halophilic, alkalithermophilic bacteria from soda lakes.</title>
        <authorList>
            <person name="Zhao B."/>
        </authorList>
    </citation>
    <scope>NUCLEOTIDE SEQUENCE [LARGE SCALE GENOMIC DNA]</scope>
    <source>
        <strain evidence="2 3">DSM 18760</strain>
    </source>
</reference>
<dbReference type="Pfam" id="PF04186">
    <property type="entry name" value="FxsA"/>
    <property type="match status" value="1"/>
</dbReference>
<keyword evidence="1" id="KW-0472">Membrane</keyword>
<proteinExistence type="predicted"/>
<dbReference type="EMBL" id="NIQC01000002">
    <property type="protein sequence ID" value="OWZ84692.1"/>
    <property type="molecule type" value="Genomic_DNA"/>
</dbReference>